<gene>
    <name evidence="2" type="ORF">FH972_012741</name>
</gene>
<name>A0A5N6R6A1_9ROSI</name>
<organism evidence="2 3">
    <name type="scientific">Carpinus fangiana</name>
    <dbReference type="NCBI Taxonomy" id="176857"/>
    <lineage>
        <taxon>Eukaryota</taxon>
        <taxon>Viridiplantae</taxon>
        <taxon>Streptophyta</taxon>
        <taxon>Embryophyta</taxon>
        <taxon>Tracheophyta</taxon>
        <taxon>Spermatophyta</taxon>
        <taxon>Magnoliopsida</taxon>
        <taxon>eudicotyledons</taxon>
        <taxon>Gunneridae</taxon>
        <taxon>Pentapetalae</taxon>
        <taxon>rosids</taxon>
        <taxon>fabids</taxon>
        <taxon>Fagales</taxon>
        <taxon>Betulaceae</taxon>
        <taxon>Carpinus</taxon>
    </lineage>
</organism>
<evidence type="ECO:0000313" key="3">
    <source>
        <dbReference type="Proteomes" id="UP000327013"/>
    </source>
</evidence>
<proteinExistence type="predicted"/>
<sequence>MVMASVPVKSRVRPRYGDGRLMLPSASPSSSMKTPSWDLKPRNLSDEMPPSNPDKNVAFYFDDSATLASKLRNHQISGPPKSSQSPSATATATAAMMLQHQLLMSHGITGAGDSRMIPIPLSLEGSDDVVDRSSVFKAPNLVAGAGDSQSFQIFISTGRNKRARGKKKKWGRQEWARGCEIKRRRERERRNESAGLDLRYSRFTNSSSADEKYVRPPRLSPSRDTKSTGRDTVSSLFGTNRYPPPFPAPPLTGWSRESSWEGWNEDALGGCV</sequence>
<dbReference type="Proteomes" id="UP000327013">
    <property type="component" value="Chromosome 5"/>
</dbReference>
<reference evidence="2 3" key="1">
    <citation type="submission" date="2019-06" db="EMBL/GenBank/DDBJ databases">
        <title>A chromosomal-level reference genome of Carpinus fangiana (Coryloideae, Betulaceae).</title>
        <authorList>
            <person name="Yang X."/>
            <person name="Wang Z."/>
            <person name="Zhang L."/>
            <person name="Hao G."/>
            <person name="Liu J."/>
            <person name="Yang Y."/>
        </authorList>
    </citation>
    <scope>NUCLEOTIDE SEQUENCE [LARGE SCALE GENOMIC DNA]</scope>
    <source>
        <strain evidence="2">Cfa_2016G</strain>
        <tissue evidence="2">Leaf</tissue>
    </source>
</reference>
<dbReference type="OrthoDB" id="2020857at2759"/>
<evidence type="ECO:0000256" key="1">
    <source>
        <dbReference type="SAM" id="MobiDB-lite"/>
    </source>
</evidence>
<feature type="region of interest" description="Disordered" evidence="1">
    <location>
        <begin position="15"/>
        <end position="52"/>
    </location>
</feature>
<protein>
    <submittedName>
        <fullName evidence="2">Uncharacterized protein</fullName>
    </submittedName>
</protein>
<keyword evidence="3" id="KW-1185">Reference proteome</keyword>
<dbReference type="AlphaFoldDB" id="A0A5N6R6A1"/>
<accession>A0A5N6R6A1</accession>
<evidence type="ECO:0000313" key="2">
    <source>
        <dbReference type="EMBL" id="KAE8055933.1"/>
    </source>
</evidence>
<feature type="region of interest" description="Disordered" evidence="1">
    <location>
        <begin position="207"/>
        <end position="244"/>
    </location>
</feature>
<feature type="compositionally biased region" description="Low complexity" evidence="1">
    <location>
        <begin position="24"/>
        <end position="36"/>
    </location>
</feature>
<dbReference type="EMBL" id="CM017325">
    <property type="protein sequence ID" value="KAE8055933.1"/>
    <property type="molecule type" value="Genomic_DNA"/>
</dbReference>